<evidence type="ECO:0000256" key="1">
    <source>
        <dbReference type="SAM" id="MobiDB-lite"/>
    </source>
</evidence>
<comment type="caution">
    <text evidence="4">The sequence shown here is derived from an EMBL/GenBank/DDBJ whole genome shotgun (WGS) entry which is preliminary data.</text>
</comment>
<dbReference type="InterPro" id="IPR027843">
    <property type="entry name" value="DUF4440"/>
</dbReference>
<protein>
    <submittedName>
        <fullName evidence="4">Nuclear transport factor 2 family protein</fullName>
    </submittedName>
</protein>
<dbReference type="SUPFAM" id="SSF54427">
    <property type="entry name" value="NTF2-like"/>
    <property type="match status" value="1"/>
</dbReference>
<feature type="domain" description="DUF4440" evidence="3">
    <location>
        <begin position="37"/>
        <end position="145"/>
    </location>
</feature>
<feature type="chain" id="PRO_5046836057" evidence="2">
    <location>
        <begin position="24"/>
        <end position="180"/>
    </location>
</feature>
<feature type="signal peptide" evidence="2">
    <location>
        <begin position="1"/>
        <end position="23"/>
    </location>
</feature>
<evidence type="ECO:0000313" key="4">
    <source>
        <dbReference type="EMBL" id="NJR79951.1"/>
    </source>
</evidence>
<dbReference type="Pfam" id="PF14534">
    <property type="entry name" value="DUF4440"/>
    <property type="match status" value="1"/>
</dbReference>
<dbReference type="NCBIfam" id="TIGR02246">
    <property type="entry name" value="SgcJ/EcaC family oxidoreductase"/>
    <property type="match status" value="1"/>
</dbReference>
<evidence type="ECO:0000256" key="2">
    <source>
        <dbReference type="SAM" id="SignalP"/>
    </source>
</evidence>
<proteinExistence type="predicted"/>
<dbReference type="InterPro" id="IPR011944">
    <property type="entry name" value="Steroid_delta5-4_isomerase"/>
</dbReference>
<dbReference type="InterPro" id="IPR032710">
    <property type="entry name" value="NTF2-like_dom_sf"/>
</dbReference>
<sequence>MRVRRWGCLTLAATLVLASPAPADPAPAGTARDRAAILAVVARMERAWNRGDFRGYMAGFRNPGVVFVSGGRFQDGWQGTLDHYVRDYGASPRTRGTLRFYDMTVEMLADDAAMLVGRYHLERPVRAAEGVNTRLFRKIDGRWVITLNHVSAHDVPSRPAAPVSAPPASAPAVRPGPPSN</sequence>
<feature type="region of interest" description="Disordered" evidence="1">
    <location>
        <begin position="155"/>
        <end position="180"/>
    </location>
</feature>
<name>A0ABX1CRM9_9SPHN</name>
<dbReference type="EMBL" id="JAAVJH010000011">
    <property type="protein sequence ID" value="NJR79951.1"/>
    <property type="molecule type" value="Genomic_DNA"/>
</dbReference>
<evidence type="ECO:0000259" key="3">
    <source>
        <dbReference type="Pfam" id="PF14534"/>
    </source>
</evidence>
<dbReference type="Proteomes" id="UP000732399">
    <property type="component" value="Unassembled WGS sequence"/>
</dbReference>
<dbReference type="Gene3D" id="3.10.450.50">
    <property type="match status" value="1"/>
</dbReference>
<keyword evidence="2" id="KW-0732">Signal</keyword>
<accession>A0ABX1CRM9</accession>
<feature type="compositionally biased region" description="Pro residues" evidence="1">
    <location>
        <begin position="164"/>
        <end position="180"/>
    </location>
</feature>
<keyword evidence="5" id="KW-1185">Reference proteome</keyword>
<organism evidence="4 5">
    <name type="scientific">Sphingomonas corticis</name>
    <dbReference type="NCBI Taxonomy" id="2722791"/>
    <lineage>
        <taxon>Bacteria</taxon>
        <taxon>Pseudomonadati</taxon>
        <taxon>Pseudomonadota</taxon>
        <taxon>Alphaproteobacteria</taxon>
        <taxon>Sphingomonadales</taxon>
        <taxon>Sphingomonadaceae</taxon>
        <taxon>Sphingomonas</taxon>
    </lineage>
</organism>
<evidence type="ECO:0000313" key="5">
    <source>
        <dbReference type="Proteomes" id="UP000732399"/>
    </source>
</evidence>
<gene>
    <name evidence="4" type="ORF">HBH26_15295</name>
</gene>
<reference evidence="4 5" key="1">
    <citation type="submission" date="2020-03" db="EMBL/GenBank/DDBJ databases">
        <authorList>
            <person name="Wang L."/>
            <person name="He N."/>
            <person name="Li Y."/>
            <person name="Fang Y."/>
            <person name="Zhang F."/>
        </authorList>
    </citation>
    <scope>NUCLEOTIDE SEQUENCE [LARGE SCALE GENOMIC DNA]</scope>
    <source>
        <strain evidence="4 5">36D10-4-7</strain>
    </source>
</reference>